<reference evidence="6 7" key="1">
    <citation type="submission" date="2017-12" db="EMBL/GenBank/DDBJ databases">
        <title>Comparative genomics of Botrytis spp.</title>
        <authorList>
            <person name="Valero-Jimenez C.A."/>
            <person name="Tapia P."/>
            <person name="Veloso J."/>
            <person name="Silva-Moreno E."/>
            <person name="Staats M."/>
            <person name="Valdes J.H."/>
            <person name="Van Kan J.A.L."/>
        </authorList>
    </citation>
    <scope>NUCLEOTIDE SEQUENCE [LARGE SCALE GENOMIC DNA]</scope>
    <source>
        <strain evidence="6 7">MUCL3349</strain>
    </source>
</reference>
<dbReference type="Gene3D" id="2.60.40.790">
    <property type="match status" value="1"/>
</dbReference>
<evidence type="ECO:0000256" key="3">
    <source>
        <dbReference type="RuleBase" id="RU003616"/>
    </source>
</evidence>
<dbReference type="CDD" id="cd06464">
    <property type="entry name" value="ACD_sHsps-like"/>
    <property type="match status" value="1"/>
</dbReference>
<dbReference type="Proteomes" id="UP000297280">
    <property type="component" value="Unassembled WGS sequence"/>
</dbReference>
<organism evidence="6 7">
    <name type="scientific">Botrytis porri</name>
    <dbReference type="NCBI Taxonomy" id="87229"/>
    <lineage>
        <taxon>Eukaryota</taxon>
        <taxon>Fungi</taxon>
        <taxon>Dikarya</taxon>
        <taxon>Ascomycota</taxon>
        <taxon>Pezizomycotina</taxon>
        <taxon>Leotiomycetes</taxon>
        <taxon>Helotiales</taxon>
        <taxon>Sclerotiniaceae</taxon>
        <taxon>Botrytis</taxon>
    </lineage>
</organism>
<keyword evidence="7" id="KW-1185">Reference proteome</keyword>
<feature type="compositionally biased region" description="Basic residues" evidence="4">
    <location>
        <begin position="229"/>
        <end position="240"/>
    </location>
</feature>
<feature type="compositionally biased region" description="Basic residues" evidence="4">
    <location>
        <begin position="189"/>
        <end position="200"/>
    </location>
</feature>
<feature type="region of interest" description="Disordered" evidence="4">
    <location>
        <begin position="100"/>
        <end position="319"/>
    </location>
</feature>
<keyword evidence="1" id="KW-0346">Stress response</keyword>
<name>A0A4Z1L577_9HELO</name>
<feature type="compositionally biased region" description="Basic and acidic residues" evidence="4">
    <location>
        <begin position="174"/>
        <end position="188"/>
    </location>
</feature>
<dbReference type="STRING" id="87229.A0A4Z1L577"/>
<evidence type="ECO:0000313" key="7">
    <source>
        <dbReference type="Proteomes" id="UP000297280"/>
    </source>
</evidence>
<feature type="compositionally biased region" description="Gly residues" evidence="4">
    <location>
        <begin position="278"/>
        <end position="300"/>
    </location>
</feature>
<dbReference type="InterPro" id="IPR031107">
    <property type="entry name" value="Small_HSP"/>
</dbReference>
<dbReference type="SUPFAM" id="SSF49764">
    <property type="entry name" value="HSP20-like chaperones"/>
    <property type="match status" value="1"/>
</dbReference>
<gene>
    <name evidence="6" type="ORF">BPOR_0022g00380</name>
</gene>
<accession>A0A4Z1L577</accession>
<comment type="similarity">
    <text evidence="2 3">Belongs to the small heat shock protein (HSP20) family.</text>
</comment>
<dbReference type="Pfam" id="PF00011">
    <property type="entry name" value="HSP20"/>
    <property type="match status" value="1"/>
</dbReference>
<evidence type="ECO:0000256" key="1">
    <source>
        <dbReference type="ARBA" id="ARBA00023016"/>
    </source>
</evidence>
<dbReference type="InterPro" id="IPR008978">
    <property type="entry name" value="HSP20-like_chaperone"/>
</dbReference>
<dbReference type="PROSITE" id="PS01031">
    <property type="entry name" value="SHSP"/>
    <property type="match status" value="1"/>
</dbReference>
<proteinExistence type="inferred from homology"/>
<dbReference type="PANTHER" id="PTHR11527">
    <property type="entry name" value="HEAT-SHOCK PROTEIN 20 FAMILY MEMBER"/>
    <property type="match status" value="1"/>
</dbReference>
<evidence type="ECO:0000313" key="6">
    <source>
        <dbReference type="EMBL" id="TGO91653.1"/>
    </source>
</evidence>
<evidence type="ECO:0000256" key="4">
    <source>
        <dbReference type="SAM" id="MobiDB-lite"/>
    </source>
</evidence>
<feature type="domain" description="SHSP" evidence="5">
    <location>
        <begin position="356"/>
        <end position="479"/>
    </location>
</feature>
<dbReference type="AlphaFoldDB" id="A0A4Z1L577"/>
<comment type="caution">
    <text evidence="6">The sequence shown here is derived from an EMBL/GenBank/DDBJ whole genome shotgun (WGS) entry which is preliminary data.</text>
</comment>
<feature type="compositionally biased region" description="Low complexity" evidence="4">
    <location>
        <begin position="134"/>
        <end position="151"/>
    </location>
</feature>
<protein>
    <recommendedName>
        <fullName evidence="5">SHSP domain-containing protein</fullName>
    </recommendedName>
</protein>
<dbReference type="InterPro" id="IPR002068">
    <property type="entry name" value="A-crystallin/Hsp20_dom"/>
</dbReference>
<evidence type="ECO:0000256" key="2">
    <source>
        <dbReference type="PROSITE-ProRule" id="PRU00285"/>
    </source>
</evidence>
<dbReference type="EMBL" id="PQXO01000022">
    <property type="protein sequence ID" value="TGO91653.1"/>
    <property type="molecule type" value="Genomic_DNA"/>
</dbReference>
<sequence length="479" mass="51895">MPTDKPHNLFEGKMNSLRHINAVHGSMCLTDARLLSAQSPTTALQSDAFQAFYLFSVGYVNSLLTENSNNQQAGPFWDFVRSMQPQNSGAGVDHPSQEFNMWGPPEGPHGPHEHPGRHVPRGTHGPRGDHGPHDFGPFGPFGFPFGGPRPFGRGGFGPRERHGHRGYRSFSPGRDGEHTEGEGSEGFRGHRHHGRGKHGRRGGEESGEETPTSDTEAGEESPKPCRGPRGCKGKGKKGHCRKDGETSGEESSDLEVREGSKGPESCRGPRHHERHGPGSRGGWGVRGGGRGGPHGGLHGGPHGHHGRRGPPPFADPVGPFDFSAMIQALSSHPIAQAFGVPAAQHSGETLVPEDADTENSFVPPIDFFATENAYVLHIALPGAKKEDVGVHWDAEKGMLNMAGVVYRQGDEKFLESLTKKERKVGAFERTMKLPLNEEDKSEIDGDKITAKLEDGVLVVTVPKVEKEESWTEVKRVDIK</sequence>
<evidence type="ECO:0000259" key="5">
    <source>
        <dbReference type="PROSITE" id="PS01031"/>
    </source>
</evidence>